<protein>
    <submittedName>
        <fullName evidence="3">Unnamed protein product</fullName>
    </submittedName>
</protein>
<gene>
    <name evidence="3" type="ORF">Pfra01_000824800</name>
</gene>
<evidence type="ECO:0000313" key="4">
    <source>
        <dbReference type="Proteomes" id="UP001165121"/>
    </source>
</evidence>
<feature type="coiled-coil region" evidence="1">
    <location>
        <begin position="79"/>
        <end position="186"/>
    </location>
</feature>
<evidence type="ECO:0000313" key="3">
    <source>
        <dbReference type="EMBL" id="GMF33350.1"/>
    </source>
</evidence>
<comment type="caution">
    <text evidence="3">The sequence shown here is derived from an EMBL/GenBank/DDBJ whole genome shotgun (WGS) entry which is preliminary data.</text>
</comment>
<sequence>MSSSSAAWFLAQIDDLQAQLASAHSASTSTSAQGLRVSMLEAELHHVSADRDEARLQAVQIDEAARALEASSVALETATVQLRRQARDSQRQLDRAHEECDHLRSRAELAKTQLKKTATEILQRTQDRDRVAAMLRSTQTQVAAARSSIARLEHRANGLLVDPTHLDRAKDENASLTTELSSTRRRCSSLEAAQDHDVADCDAIRARNAGLMSFAQPATPPSRSTSPTPQPQPSSRKRRRSQSVSMSPSSRGRVRRGDDSAAASEHTTYRQEEGGDEATDPDDDVDSETSPMLPRRTSTSVLLSFETRSALPPNVVPRES</sequence>
<keyword evidence="1" id="KW-0175">Coiled coil</keyword>
<reference evidence="3" key="1">
    <citation type="submission" date="2023-04" db="EMBL/GenBank/DDBJ databases">
        <title>Phytophthora fragariaefolia NBRC 109709.</title>
        <authorList>
            <person name="Ichikawa N."/>
            <person name="Sato H."/>
            <person name="Tonouchi N."/>
        </authorList>
    </citation>
    <scope>NUCLEOTIDE SEQUENCE</scope>
    <source>
        <strain evidence="3">NBRC 109709</strain>
    </source>
</reference>
<dbReference type="Proteomes" id="UP001165121">
    <property type="component" value="Unassembled WGS sequence"/>
</dbReference>
<feature type="compositionally biased region" description="Low complexity" evidence="2">
    <location>
        <begin position="242"/>
        <end position="251"/>
    </location>
</feature>
<accession>A0A9W7CHS6</accession>
<dbReference type="OrthoDB" id="10641540at2759"/>
<feature type="compositionally biased region" description="Acidic residues" evidence="2">
    <location>
        <begin position="274"/>
        <end position="287"/>
    </location>
</feature>
<feature type="region of interest" description="Disordered" evidence="2">
    <location>
        <begin position="214"/>
        <end position="320"/>
    </location>
</feature>
<organism evidence="3 4">
    <name type="scientific">Phytophthora fragariaefolia</name>
    <dbReference type="NCBI Taxonomy" id="1490495"/>
    <lineage>
        <taxon>Eukaryota</taxon>
        <taxon>Sar</taxon>
        <taxon>Stramenopiles</taxon>
        <taxon>Oomycota</taxon>
        <taxon>Peronosporomycetes</taxon>
        <taxon>Peronosporales</taxon>
        <taxon>Peronosporaceae</taxon>
        <taxon>Phytophthora</taxon>
    </lineage>
</organism>
<proteinExistence type="predicted"/>
<evidence type="ECO:0000256" key="2">
    <source>
        <dbReference type="SAM" id="MobiDB-lite"/>
    </source>
</evidence>
<dbReference type="EMBL" id="BSXT01000735">
    <property type="protein sequence ID" value="GMF33350.1"/>
    <property type="molecule type" value="Genomic_DNA"/>
</dbReference>
<evidence type="ECO:0000256" key="1">
    <source>
        <dbReference type="SAM" id="Coils"/>
    </source>
</evidence>
<dbReference type="AlphaFoldDB" id="A0A9W7CHS6"/>
<keyword evidence="4" id="KW-1185">Reference proteome</keyword>
<name>A0A9W7CHS6_9STRA</name>